<protein>
    <submittedName>
        <fullName evidence="1">Uncharacterized protein</fullName>
    </submittedName>
</protein>
<dbReference type="AlphaFoldDB" id="A0A9P6ALG6"/>
<comment type="caution">
    <text evidence="1">The sequence shown here is derived from an EMBL/GenBank/DDBJ whole genome shotgun (WGS) entry which is preliminary data.</text>
</comment>
<gene>
    <name evidence="1" type="ORF">BS47DRAFT_1351225</name>
</gene>
<name>A0A9P6ALG6_9AGAM</name>
<sequence length="52" mass="5522">MPSKSGEYTEEDIQKALAELTEGVHYSVAAAAKEYCIPPGPFSGVSSMGQMQ</sequence>
<reference evidence="1" key="1">
    <citation type="journal article" date="2020" name="Nat. Commun.">
        <title>Large-scale genome sequencing of mycorrhizal fungi provides insights into the early evolution of symbiotic traits.</title>
        <authorList>
            <person name="Miyauchi S."/>
            <person name="Kiss E."/>
            <person name="Kuo A."/>
            <person name="Drula E."/>
            <person name="Kohler A."/>
            <person name="Sanchez-Garcia M."/>
            <person name="Morin E."/>
            <person name="Andreopoulos B."/>
            <person name="Barry K.W."/>
            <person name="Bonito G."/>
            <person name="Buee M."/>
            <person name="Carver A."/>
            <person name="Chen C."/>
            <person name="Cichocki N."/>
            <person name="Clum A."/>
            <person name="Culley D."/>
            <person name="Crous P.W."/>
            <person name="Fauchery L."/>
            <person name="Girlanda M."/>
            <person name="Hayes R.D."/>
            <person name="Keri Z."/>
            <person name="LaButti K."/>
            <person name="Lipzen A."/>
            <person name="Lombard V."/>
            <person name="Magnuson J."/>
            <person name="Maillard F."/>
            <person name="Murat C."/>
            <person name="Nolan M."/>
            <person name="Ohm R.A."/>
            <person name="Pangilinan J."/>
            <person name="Pereira M.F."/>
            <person name="Perotto S."/>
            <person name="Peter M."/>
            <person name="Pfister S."/>
            <person name="Riley R."/>
            <person name="Sitrit Y."/>
            <person name="Stielow J.B."/>
            <person name="Szollosi G."/>
            <person name="Zifcakova L."/>
            <person name="Stursova M."/>
            <person name="Spatafora J.W."/>
            <person name="Tedersoo L."/>
            <person name="Vaario L.M."/>
            <person name="Yamada A."/>
            <person name="Yan M."/>
            <person name="Wang P."/>
            <person name="Xu J."/>
            <person name="Bruns T."/>
            <person name="Baldrian P."/>
            <person name="Vilgalys R."/>
            <person name="Dunand C."/>
            <person name="Henrissat B."/>
            <person name="Grigoriev I.V."/>
            <person name="Hibbett D."/>
            <person name="Nagy L.G."/>
            <person name="Martin F.M."/>
        </authorList>
    </citation>
    <scope>NUCLEOTIDE SEQUENCE</scope>
    <source>
        <strain evidence="1">UP504</strain>
    </source>
</reference>
<evidence type="ECO:0000313" key="2">
    <source>
        <dbReference type="Proteomes" id="UP000886523"/>
    </source>
</evidence>
<evidence type="ECO:0000313" key="1">
    <source>
        <dbReference type="EMBL" id="KAF9507722.1"/>
    </source>
</evidence>
<dbReference type="EMBL" id="MU129074">
    <property type="protein sequence ID" value="KAF9507722.1"/>
    <property type="molecule type" value="Genomic_DNA"/>
</dbReference>
<dbReference type="OrthoDB" id="71166at2759"/>
<proteinExistence type="predicted"/>
<organism evidence="1 2">
    <name type="scientific">Hydnum rufescens UP504</name>
    <dbReference type="NCBI Taxonomy" id="1448309"/>
    <lineage>
        <taxon>Eukaryota</taxon>
        <taxon>Fungi</taxon>
        <taxon>Dikarya</taxon>
        <taxon>Basidiomycota</taxon>
        <taxon>Agaricomycotina</taxon>
        <taxon>Agaricomycetes</taxon>
        <taxon>Cantharellales</taxon>
        <taxon>Hydnaceae</taxon>
        <taxon>Hydnum</taxon>
    </lineage>
</organism>
<dbReference type="Proteomes" id="UP000886523">
    <property type="component" value="Unassembled WGS sequence"/>
</dbReference>
<accession>A0A9P6ALG6</accession>
<keyword evidence="2" id="KW-1185">Reference proteome</keyword>